<evidence type="ECO:0000313" key="3">
    <source>
        <dbReference type="Proteomes" id="UP000295818"/>
    </source>
</evidence>
<dbReference type="EMBL" id="SLWM01000001">
    <property type="protein sequence ID" value="TCO31546.1"/>
    <property type="molecule type" value="Genomic_DNA"/>
</dbReference>
<evidence type="ECO:0000259" key="1">
    <source>
        <dbReference type="Pfam" id="PF12867"/>
    </source>
</evidence>
<gene>
    <name evidence="2" type="ORF">EV644_101186</name>
</gene>
<comment type="caution">
    <text evidence="2">The sequence shown here is derived from an EMBL/GenBank/DDBJ whole genome shotgun (WGS) entry which is preliminary data.</text>
</comment>
<dbReference type="InterPro" id="IPR034660">
    <property type="entry name" value="DinB/YfiT-like"/>
</dbReference>
<dbReference type="SUPFAM" id="SSF109854">
    <property type="entry name" value="DinB/YfiT-like putative metalloenzymes"/>
    <property type="match status" value="1"/>
</dbReference>
<name>A0ABY2BTF6_9ACTN</name>
<proteinExistence type="predicted"/>
<protein>
    <submittedName>
        <fullName evidence="2">DinB family protein</fullName>
    </submittedName>
</protein>
<evidence type="ECO:0000313" key="2">
    <source>
        <dbReference type="EMBL" id="TCO31546.1"/>
    </source>
</evidence>
<feature type="domain" description="DinB-like" evidence="1">
    <location>
        <begin position="22"/>
        <end position="134"/>
    </location>
</feature>
<dbReference type="InterPro" id="IPR024775">
    <property type="entry name" value="DinB-like"/>
</dbReference>
<dbReference type="RefSeq" id="WP_158292711.1">
    <property type="nucleotide sequence ID" value="NZ_SLWM01000001.1"/>
</dbReference>
<accession>A0ABY2BTF6</accession>
<keyword evidence="3" id="KW-1185">Reference proteome</keyword>
<dbReference type="Proteomes" id="UP000295818">
    <property type="component" value="Unassembled WGS sequence"/>
</dbReference>
<organism evidence="2 3">
    <name type="scientific">Kribbella orskensis</name>
    <dbReference type="NCBI Taxonomy" id="2512216"/>
    <lineage>
        <taxon>Bacteria</taxon>
        <taxon>Bacillati</taxon>
        <taxon>Actinomycetota</taxon>
        <taxon>Actinomycetes</taxon>
        <taxon>Propionibacteriales</taxon>
        <taxon>Kribbellaceae</taxon>
        <taxon>Kribbella</taxon>
    </lineage>
</organism>
<dbReference type="Pfam" id="PF12867">
    <property type="entry name" value="DinB_2"/>
    <property type="match status" value="1"/>
</dbReference>
<reference evidence="2 3" key="1">
    <citation type="journal article" date="2015" name="Stand. Genomic Sci.">
        <title>Genomic Encyclopedia of Bacterial and Archaeal Type Strains, Phase III: the genomes of soil and plant-associated and newly described type strains.</title>
        <authorList>
            <person name="Whitman W.B."/>
            <person name="Woyke T."/>
            <person name="Klenk H.P."/>
            <person name="Zhou Y."/>
            <person name="Lilburn T.G."/>
            <person name="Beck B.J."/>
            <person name="De Vos P."/>
            <person name="Vandamme P."/>
            <person name="Eisen J.A."/>
            <person name="Garrity G."/>
            <person name="Hugenholtz P."/>
            <person name="Kyrpides N.C."/>
        </authorList>
    </citation>
    <scope>NUCLEOTIDE SEQUENCE [LARGE SCALE GENOMIC DNA]</scope>
    <source>
        <strain evidence="2 3">VKM Ac-2538</strain>
    </source>
</reference>
<sequence>MWVVIGYLLGMTVDLLRGWWQESGDRLDRRMEGLTDDEYFWEPVAGCWSVKPDVDRPGRWTYEYEFAPPTPPVTALSWRLVHITADNLIYWEHAFGPGVRNFPDLPVPSTAAAALEAWQASRQPVTEWLARAGDGCRGQLQAAVRRPQSVLVMENWR</sequence>